<evidence type="ECO:0000313" key="4">
    <source>
        <dbReference type="Proteomes" id="UP000187209"/>
    </source>
</evidence>
<evidence type="ECO:0000256" key="1">
    <source>
        <dbReference type="ARBA" id="ARBA00008848"/>
    </source>
</evidence>
<dbReference type="InterPro" id="IPR016098">
    <property type="entry name" value="CAP/MinC_C"/>
</dbReference>
<dbReference type="PANTHER" id="PTHR16052">
    <property type="entry name" value="TBCC DOMAIN-CONTAINING PROTEIN 1"/>
    <property type="match status" value="1"/>
</dbReference>
<dbReference type="PROSITE" id="PS51329">
    <property type="entry name" value="C_CAP_COFACTOR_C"/>
    <property type="match status" value="1"/>
</dbReference>
<dbReference type="Gene3D" id="2.160.20.70">
    <property type="match status" value="1"/>
</dbReference>
<reference evidence="3 4" key="1">
    <citation type="submission" date="2016-11" db="EMBL/GenBank/DDBJ databases">
        <title>The macronuclear genome of Stentor coeruleus: a giant cell with tiny introns.</title>
        <authorList>
            <person name="Slabodnick M."/>
            <person name="Ruby J.G."/>
            <person name="Reiff S.B."/>
            <person name="Swart E.C."/>
            <person name="Gosai S."/>
            <person name="Prabakaran S."/>
            <person name="Witkowska E."/>
            <person name="Larue G.E."/>
            <person name="Fisher S."/>
            <person name="Freeman R.M."/>
            <person name="Gunawardena J."/>
            <person name="Chu W."/>
            <person name="Stover N.A."/>
            <person name="Gregory B.D."/>
            <person name="Nowacki M."/>
            <person name="Derisi J."/>
            <person name="Roy S.W."/>
            <person name="Marshall W.F."/>
            <person name="Sood P."/>
        </authorList>
    </citation>
    <scope>NUCLEOTIDE SEQUENCE [LARGE SCALE GENOMIC DNA]</scope>
    <source>
        <strain evidence="3">WM001</strain>
    </source>
</reference>
<dbReference type="InterPro" id="IPR012945">
    <property type="entry name" value="Tubulin-bd_cofactor_C_dom"/>
</dbReference>
<comment type="similarity">
    <text evidence="1">Belongs to the TBCC family.</text>
</comment>
<dbReference type="EMBL" id="MPUH01000775">
    <property type="protein sequence ID" value="OMJ74084.1"/>
    <property type="molecule type" value="Genomic_DNA"/>
</dbReference>
<gene>
    <name evidence="3" type="ORF">SteCoe_27067</name>
</gene>
<dbReference type="InterPro" id="IPR017901">
    <property type="entry name" value="C-CAP_CF_C-like"/>
</dbReference>
<dbReference type="OrthoDB" id="427777at2759"/>
<dbReference type="InterPro" id="IPR039589">
    <property type="entry name" value="TBCC1"/>
</dbReference>
<name>A0A1R2BBE0_9CILI</name>
<proteinExistence type="inferred from homology"/>
<comment type="caution">
    <text evidence="3">The sequence shown here is derived from an EMBL/GenBank/DDBJ whole genome shotgun (WGS) entry which is preliminary data.</text>
</comment>
<protein>
    <recommendedName>
        <fullName evidence="2">C-CAP/cofactor C-like domain-containing protein</fullName>
    </recommendedName>
</protein>
<dbReference type="Pfam" id="PF07986">
    <property type="entry name" value="TBCC"/>
    <property type="match status" value="1"/>
</dbReference>
<dbReference type="Proteomes" id="UP000187209">
    <property type="component" value="Unassembled WGS sequence"/>
</dbReference>
<organism evidence="3 4">
    <name type="scientific">Stentor coeruleus</name>
    <dbReference type="NCBI Taxonomy" id="5963"/>
    <lineage>
        <taxon>Eukaryota</taxon>
        <taxon>Sar</taxon>
        <taxon>Alveolata</taxon>
        <taxon>Ciliophora</taxon>
        <taxon>Postciliodesmatophora</taxon>
        <taxon>Heterotrichea</taxon>
        <taxon>Heterotrichida</taxon>
        <taxon>Stentoridae</taxon>
        <taxon>Stentor</taxon>
    </lineage>
</organism>
<dbReference type="AlphaFoldDB" id="A0A1R2BBE0"/>
<accession>A0A1R2BBE0</accession>
<keyword evidence="4" id="KW-1185">Reference proteome</keyword>
<dbReference type="PANTHER" id="PTHR16052:SF0">
    <property type="entry name" value="TBCC DOMAIN-CONTAINING PROTEIN 1"/>
    <property type="match status" value="1"/>
</dbReference>
<dbReference type="InterPro" id="IPR036223">
    <property type="entry name" value="CAP_C_sf"/>
</dbReference>
<dbReference type="SUPFAM" id="SSF69340">
    <property type="entry name" value="C-terminal domain of adenylylcyclase associated protein"/>
    <property type="match status" value="1"/>
</dbReference>
<evidence type="ECO:0000259" key="2">
    <source>
        <dbReference type="PROSITE" id="PS51329"/>
    </source>
</evidence>
<sequence length="491" mass="54699">MSRDSHNLQIRIDIFEHGVFSCPHRLTQASLLSLVKSLQQSSIDGKITASQWAEVAIKQLSLSLQESNVYFEIFRHLAYTRRPAQPIVDVKQFSLYLVLQLFSTTATRLSLENASSLTSKFNSEYPGINNLGTSFPSPGASPRTKAVRGFLFTQSSSDIQLAFQFIKTHLKLLLKVISLDMNDPNPMITSGDFNSLNLIFSQTDVPLCKLIPYFNSKPRVSLDDLNNWISKRVYAPADVNSADCLSLAGLNRGVTIKNTIETKAREVRISNCDESYIYIHSAVKQVSMQSCREVTVYISAVSGIATMDKCENCTFVTCASLIRVGNSVDCTVHIYSPFPPVMYGDNRGVVLAPFNANISDLTSILESAGVPSVSMNPKCSHNWSAPIEMNTENSGQGFALMQPKDFFKLVLPNAFGSSNPSVQFTPEEFVNAINLREGYFESIQTMISKANLNEEQERRLHMAIQGYFREWLVSTGNIKAPMELVKMIDQE</sequence>
<feature type="domain" description="C-CAP/cofactor C-like" evidence="2">
    <location>
        <begin position="236"/>
        <end position="370"/>
    </location>
</feature>
<evidence type="ECO:0000313" key="3">
    <source>
        <dbReference type="EMBL" id="OMJ74084.1"/>
    </source>
</evidence>